<dbReference type="GO" id="GO:0000340">
    <property type="term" value="F:RNA 7-methylguanosine cap binding"/>
    <property type="evidence" value="ECO:0007669"/>
    <property type="project" value="InterPro"/>
</dbReference>
<evidence type="ECO:0000313" key="2">
    <source>
        <dbReference type="Proteomes" id="UP000838763"/>
    </source>
</evidence>
<evidence type="ECO:0008006" key="3">
    <source>
        <dbReference type="Google" id="ProtNLM"/>
    </source>
</evidence>
<keyword evidence="2" id="KW-1185">Reference proteome</keyword>
<dbReference type="OrthoDB" id="422106at2759"/>
<dbReference type="PANTHER" id="PTHR16291:SF0">
    <property type="entry name" value="NUCLEAR CAP-BINDING PROTEIN SUBUNIT 3"/>
    <property type="match status" value="1"/>
</dbReference>
<dbReference type="Pfam" id="PF10309">
    <property type="entry name" value="NCBP3"/>
    <property type="match status" value="1"/>
</dbReference>
<sequence>MDWDHEMEEGPGESIAHLVQVPSAVNDCGEPSEDRGSQCSSLVKTKVYIRGLDVLTTEELKSYLLEHSTPPNRIEWIDDTSANLVFESESIAYDAFSSLSTIPITNCTFLNAADGRRMCNDRGTAIVTQLITRVIILRRLDDRKGFGHKII</sequence>
<dbReference type="GO" id="GO:0003729">
    <property type="term" value="F:mRNA binding"/>
    <property type="evidence" value="ECO:0007669"/>
    <property type="project" value="InterPro"/>
</dbReference>
<dbReference type="Proteomes" id="UP000838763">
    <property type="component" value="Unassembled WGS sequence"/>
</dbReference>
<dbReference type="InterPro" id="IPR019416">
    <property type="entry name" value="NCBP3"/>
</dbReference>
<proteinExistence type="predicted"/>
<reference evidence="1" key="1">
    <citation type="submission" date="2022-11" db="EMBL/GenBank/DDBJ databases">
        <authorList>
            <person name="Scott C."/>
            <person name="Bruce N."/>
        </authorList>
    </citation>
    <scope>NUCLEOTIDE SEQUENCE</scope>
</reference>
<accession>A0A9P1GWS4</accession>
<comment type="caution">
    <text evidence="1">The sequence shown here is derived from an EMBL/GenBank/DDBJ whole genome shotgun (WGS) entry which is preliminary data.</text>
</comment>
<gene>
    <name evidence="1" type="ORF">PPNO1_LOCUS1921</name>
</gene>
<dbReference type="AlphaFoldDB" id="A0A9P1GWS4"/>
<evidence type="ECO:0000313" key="1">
    <source>
        <dbReference type="EMBL" id="CAI4212153.1"/>
    </source>
</evidence>
<protein>
    <recommendedName>
        <fullName evidence="3">RRM domain-containing protein</fullName>
    </recommendedName>
</protein>
<name>A0A9P1GWS4_9PEZI</name>
<organism evidence="1 2">
    <name type="scientific">Parascedosporium putredinis</name>
    <dbReference type="NCBI Taxonomy" id="1442378"/>
    <lineage>
        <taxon>Eukaryota</taxon>
        <taxon>Fungi</taxon>
        <taxon>Dikarya</taxon>
        <taxon>Ascomycota</taxon>
        <taxon>Pezizomycotina</taxon>
        <taxon>Sordariomycetes</taxon>
        <taxon>Hypocreomycetidae</taxon>
        <taxon>Microascales</taxon>
        <taxon>Microascaceae</taxon>
        <taxon>Parascedosporium</taxon>
    </lineage>
</organism>
<dbReference type="PANTHER" id="PTHR16291">
    <property type="entry name" value="NUCLEAR CAP-BINDING PROTEIN SUBUNIT 3"/>
    <property type="match status" value="1"/>
</dbReference>
<dbReference type="EMBL" id="CALLCH030000004">
    <property type="protein sequence ID" value="CAI4212153.1"/>
    <property type="molecule type" value="Genomic_DNA"/>
</dbReference>
<dbReference type="GO" id="GO:0005634">
    <property type="term" value="C:nucleus"/>
    <property type="evidence" value="ECO:0007669"/>
    <property type="project" value="TreeGrafter"/>
</dbReference>